<gene>
    <name evidence="2" type="ORF">GKD88_00990</name>
    <name evidence="1" type="ORF">GKE08_00980</name>
</gene>
<reference evidence="3 4" key="1">
    <citation type="journal article" date="2019" name="Nat. Med.">
        <title>A library of human gut bacterial isolates paired with longitudinal multiomics data enables mechanistic microbiome research.</title>
        <authorList>
            <person name="Poyet M."/>
            <person name="Groussin M."/>
            <person name="Gibbons S.M."/>
            <person name="Avila-Pacheco J."/>
            <person name="Jiang X."/>
            <person name="Kearney S.M."/>
            <person name="Perrotta A.R."/>
            <person name="Berdy B."/>
            <person name="Zhao S."/>
            <person name="Lieberman T.D."/>
            <person name="Swanson P.K."/>
            <person name="Smith M."/>
            <person name="Roesemann S."/>
            <person name="Alexander J.E."/>
            <person name="Rich S.A."/>
            <person name="Livny J."/>
            <person name="Vlamakis H."/>
            <person name="Clish C."/>
            <person name="Bullock K."/>
            <person name="Deik A."/>
            <person name="Scott J."/>
            <person name="Pierce K.A."/>
            <person name="Xavier R.J."/>
            <person name="Alm E.J."/>
        </authorList>
    </citation>
    <scope>NUCLEOTIDE SEQUENCE [LARGE SCALE GENOMIC DNA]</scope>
    <source>
        <strain evidence="1 3">BIOML-A4</strain>
        <strain evidence="2 4">BIOML-A5</strain>
    </source>
</reference>
<evidence type="ECO:0000313" key="3">
    <source>
        <dbReference type="Proteomes" id="UP000433575"/>
    </source>
</evidence>
<dbReference type="Proteomes" id="UP000433575">
    <property type="component" value="Unassembled WGS sequence"/>
</dbReference>
<organism evidence="1 3">
    <name type="scientific">Holdemania massiliensis</name>
    <dbReference type="NCBI Taxonomy" id="1468449"/>
    <lineage>
        <taxon>Bacteria</taxon>
        <taxon>Bacillati</taxon>
        <taxon>Bacillota</taxon>
        <taxon>Erysipelotrichia</taxon>
        <taxon>Erysipelotrichales</taxon>
        <taxon>Erysipelotrichaceae</taxon>
        <taxon>Holdemania</taxon>
    </lineage>
</organism>
<keyword evidence="4" id="KW-1185">Reference proteome</keyword>
<evidence type="ECO:0000313" key="1">
    <source>
        <dbReference type="EMBL" id="MSA87904.1"/>
    </source>
</evidence>
<dbReference type="AlphaFoldDB" id="A0A6N7S244"/>
<evidence type="ECO:0000313" key="4">
    <source>
        <dbReference type="Proteomes" id="UP000480929"/>
    </source>
</evidence>
<comment type="caution">
    <text evidence="1">The sequence shown here is derived from an EMBL/GenBank/DDBJ whole genome shotgun (WGS) entry which is preliminary data.</text>
</comment>
<dbReference type="EMBL" id="WKPI01000001">
    <property type="protein sequence ID" value="MSC31700.1"/>
    <property type="molecule type" value="Genomic_DNA"/>
</dbReference>
<sequence length="212" mass="25146">MLHPFYEYLSRKGWTYNQLETLWAHNRRQNLWALIMISLGGVMFWYSHHDVKPELPQVIHFPNHYVAEETVEKKDRWQDARGDQRYQCILSGHLAETDQWINWDVTVIEFQEDSDPLLGYLREMGMIINQAQFQANQANSYLDQRPGLEMLDAGQWNCDRAYLDTSEQRRSSVYLLSENRVIVFRFTPSMELSAELMKQLSAVFTRTDLFKS</sequence>
<proteinExistence type="predicted"/>
<dbReference type="EMBL" id="WKPJ01000001">
    <property type="protein sequence ID" value="MSA87904.1"/>
    <property type="molecule type" value="Genomic_DNA"/>
</dbReference>
<accession>A0A6N7S244</accession>
<name>A0A6N7S244_9FIRM</name>
<evidence type="ECO:0000313" key="2">
    <source>
        <dbReference type="EMBL" id="MSC31700.1"/>
    </source>
</evidence>
<dbReference type="RefSeq" id="WP_154237568.1">
    <property type="nucleotide sequence ID" value="NZ_CALJPI010000060.1"/>
</dbReference>
<dbReference type="OrthoDB" id="9999937at2"/>
<protein>
    <submittedName>
        <fullName evidence="1">Uncharacterized protein</fullName>
    </submittedName>
</protein>
<dbReference type="Proteomes" id="UP000480929">
    <property type="component" value="Unassembled WGS sequence"/>
</dbReference>